<evidence type="ECO:0000313" key="3">
    <source>
        <dbReference type="Proteomes" id="UP000002668"/>
    </source>
</evidence>
<evidence type="ECO:0000313" key="2">
    <source>
        <dbReference type="EMBL" id="CBX97301.1"/>
    </source>
</evidence>
<organism evidence="3">
    <name type="scientific">Leptosphaeria maculans (strain JN3 / isolate v23.1.3 / race Av1-4-5-6-7-8)</name>
    <name type="common">Blackleg fungus</name>
    <name type="synonym">Phoma lingam</name>
    <dbReference type="NCBI Taxonomy" id="985895"/>
    <lineage>
        <taxon>Eukaryota</taxon>
        <taxon>Fungi</taxon>
        <taxon>Dikarya</taxon>
        <taxon>Ascomycota</taxon>
        <taxon>Pezizomycotina</taxon>
        <taxon>Dothideomycetes</taxon>
        <taxon>Pleosporomycetidae</taxon>
        <taxon>Pleosporales</taxon>
        <taxon>Pleosporineae</taxon>
        <taxon>Leptosphaeriaceae</taxon>
        <taxon>Plenodomus</taxon>
        <taxon>Plenodomus lingam/Leptosphaeria maculans species complex</taxon>
    </lineage>
</organism>
<reference evidence="3" key="1">
    <citation type="journal article" date="2011" name="Nat. Commun.">
        <title>Effector diversification within compartments of the Leptosphaeria maculans genome affected by Repeat-Induced Point mutations.</title>
        <authorList>
            <person name="Rouxel T."/>
            <person name="Grandaubert J."/>
            <person name="Hane J.K."/>
            <person name="Hoede C."/>
            <person name="van de Wouw A.P."/>
            <person name="Couloux A."/>
            <person name="Dominguez V."/>
            <person name="Anthouard V."/>
            <person name="Bally P."/>
            <person name="Bourras S."/>
            <person name="Cozijnsen A.J."/>
            <person name="Ciuffetti L.M."/>
            <person name="Degrave A."/>
            <person name="Dilmaghani A."/>
            <person name="Duret L."/>
            <person name="Fudal I."/>
            <person name="Goodwin S.B."/>
            <person name="Gout L."/>
            <person name="Glaser N."/>
            <person name="Linglin J."/>
            <person name="Kema G.H.J."/>
            <person name="Lapalu N."/>
            <person name="Lawrence C.B."/>
            <person name="May K."/>
            <person name="Meyer M."/>
            <person name="Ollivier B."/>
            <person name="Poulain J."/>
            <person name="Schoch C.L."/>
            <person name="Simon A."/>
            <person name="Spatafora J.W."/>
            <person name="Stachowiak A."/>
            <person name="Turgeon B.G."/>
            <person name="Tyler B.M."/>
            <person name="Vincent D."/>
            <person name="Weissenbach J."/>
            <person name="Amselem J."/>
            <person name="Quesneville H."/>
            <person name="Oliver R.P."/>
            <person name="Wincker P."/>
            <person name="Balesdent M.-H."/>
            <person name="Howlett B.J."/>
        </authorList>
    </citation>
    <scope>NUCLEOTIDE SEQUENCE [LARGE SCALE GENOMIC DNA]</scope>
    <source>
        <strain evidence="3">JN3 / isolate v23.1.3 / race Av1-4-5-6-7-8</strain>
    </source>
</reference>
<proteinExistence type="predicted"/>
<evidence type="ECO:0000256" key="1">
    <source>
        <dbReference type="SAM" id="MobiDB-lite"/>
    </source>
</evidence>
<accession>E5A105</accession>
<dbReference type="AlphaFoldDB" id="E5A105"/>
<protein>
    <submittedName>
        <fullName evidence="2">Predicted protein</fullName>
    </submittedName>
</protein>
<feature type="region of interest" description="Disordered" evidence="1">
    <location>
        <begin position="55"/>
        <end position="93"/>
    </location>
</feature>
<dbReference type="Proteomes" id="UP000002668">
    <property type="component" value="Genome"/>
</dbReference>
<sequence length="120" mass="13505">MTLRFAISRVSDRRVGCEESPTLTLRASSLILYCHRPCIPTEDSYIRGYLLCPSSSRQRPDRQRAALMQGPKLCQHTDSRPEPGPVDHGSGRSNGLRGFNCRLHFNAIFKMRCEIEVGIG</sequence>
<dbReference type="VEuPathDB" id="FungiDB:LEMA_P104320.1"/>
<keyword evidence="3" id="KW-1185">Reference proteome</keyword>
<dbReference type="EMBL" id="FP929131">
    <property type="protein sequence ID" value="CBX97301.1"/>
    <property type="molecule type" value="Genomic_DNA"/>
</dbReference>
<dbReference type="InParanoid" id="E5A105"/>
<name>E5A105_LEPMJ</name>
<dbReference type="HOGENOM" id="CLU_2050088_0_0_1"/>
<gene>
    <name evidence="2" type="ORF">LEMA_P104320.1</name>
</gene>